<dbReference type="AlphaFoldDB" id="A0A6N2LNF0"/>
<sequence length="188" mass="22028">MDDLISSVEFVSMTAATKHFELQKWKGISIHFKWINEIFSTSLDDGDKEFLQWNKSIMIKFYVRADILYLFNGLLFTDLTVRYVPLLYLMLLESFDVIWTPYTEERLVVVLAFYTSRIGIRTIMVQLVYFEMIELYCLDGVIFLHLDICNANNMLNGFNITSIIKSFMVNFLLQKGLKVASYLYGTNK</sequence>
<organism evidence="1">
    <name type="scientific">Salix viminalis</name>
    <name type="common">Common osier</name>
    <name type="synonym">Basket willow</name>
    <dbReference type="NCBI Taxonomy" id="40686"/>
    <lineage>
        <taxon>Eukaryota</taxon>
        <taxon>Viridiplantae</taxon>
        <taxon>Streptophyta</taxon>
        <taxon>Embryophyta</taxon>
        <taxon>Tracheophyta</taxon>
        <taxon>Spermatophyta</taxon>
        <taxon>Magnoliopsida</taxon>
        <taxon>eudicotyledons</taxon>
        <taxon>Gunneridae</taxon>
        <taxon>Pentapetalae</taxon>
        <taxon>rosids</taxon>
        <taxon>fabids</taxon>
        <taxon>Malpighiales</taxon>
        <taxon>Salicaceae</taxon>
        <taxon>Saliceae</taxon>
        <taxon>Salix</taxon>
    </lineage>
</organism>
<accession>A0A6N2LNF0</accession>
<evidence type="ECO:0000313" key="1">
    <source>
        <dbReference type="EMBL" id="VFU42586.1"/>
    </source>
</evidence>
<proteinExistence type="predicted"/>
<name>A0A6N2LNF0_SALVM</name>
<gene>
    <name evidence="1" type="ORF">SVIM_LOCUS256968</name>
</gene>
<dbReference type="EMBL" id="CAADRP010001585">
    <property type="protein sequence ID" value="VFU42586.1"/>
    <property type="molecule type" value="Genomic_DNA"/>
</dbReference>
<protein>
    <submittedName>
        <fullName evidence="1">Uncharacterized protein</fullName>
    </submittedName>
</protein>
<reference evidence="1" key="1">
    <citation type="submission" date="2019-03" db="EMBL/GenBank/DDBJ databases">
        <authorList>
            <person name="Mank J."/>
            <person name="Almeida P."/>
        </authorList>
    </citation>
    <scope>NUCLEOTIDE SEQUENCE</scope>
    <source>
        <strain evidence="1">78183</strain>
    </source>
</reference>